<sequence length="349" mass="38629">MRFDIVIYGVTGFTGTFILERLVKSKEFENISYAVAGRNDEKIKAVLEEITQKTGINVNETPIIHADSSIEESLNNMAKKAKVIINGVGPYSLYGETVVKAAVSNGASHVDISGEQTWIEEMALKYNEDAKKTGSFVVSACGFDSIPADLGVNYLKKHFNGDLNDVEAFIRIYSGPEGYSLNTGTYNTAIMFMGSFFSNRAKNLPARLMPQSIQKNVVKPKMRIPISRVEKEFLSGAVFPFMGCDKPIVKRSQYYDATVRNIRPNNGPSERQMKESSFSYYFSGRGYDDKLPLDQEHRGNPTKTMIVSCKGPDLAYAATAGCVLSAALTLIKDTDNLPKELVELIENTE</sequence>
<evidence type="ECO:0000256" key="1">
    <source>
        <dbReference type="ARBA" id="ARBA00038048"/>
    </source>
</evidence>
<dbReference type="InterPro" id="IPR005097">
    <property type="entry name" value="Sacchrp_dh_NADP-bd"/>
</dbReference>
<feature type="domain" description="Saccharopine dehydrogenase NADP binding" evidence="2">
    <location>
        <begin position="5"/>
        <end position="138"/>
    </location>
</feature>
<organism evidence="3 4">
    <name type="scientific">Caenorhabditis bovis</name>
    <dbReference type="NCBI Taxonomy" id="2654633"/>
    <lineage>
        <taxon>Eukaryota</taxon>
        <taxon>Metazoa</taxon>
        <taxon>Ecdysozoa</taxon>
        <taxon>Nematoda</taxon>
        <taxon>Chromadorea</taxon>
        <taxon>Rhabditida</taxon>
        <taxon>Rhabditina</taxon>
        <taxon>Rhabditomorpha</taxon>
        <taxon>Rhabditoidea</taxon>
        <taxon>Rhabditidae</taxon>
        <taxon>Peloderinae</taxon>
        <taxon>Caenorhabditis</taxon>
    </lineage>
</organism>
<dbReference type="Pfam" id="PF03435">
    <property type="entry name" value="Sacchrp_dh_NADP"/>
    <property type="match status" value="1"/>
</dbReference>
<dbReference type="GO" id="GO:0005886">
    <property type="term" value="C:plasma membrane"/>
    <property type="evidence" value="ECO:0007669"/>
    <property type="project" value="TreeGrafter"/>
</dbReference>
<dbReference type="OrthoDB" id="10268090at2759"/>
<dbReference type="InterPro" id="IPR036291">
    <property type="entry name" value="NAD(P)-bd_dom_sf"/>
</dbReference>
<evidence type="ECO:0000313" key="4">
    <source>
        <dbReference type="Proteomes" id="UP000494206"/>
    </source>
</evidence>
<dbReference type="Gene3D" id="3.40.50.720">
    <property type="entry name" value="NAD(P)-binding Rossmann-like Domain"/>
    <property type="match status" value="1"/>
</dbReference>
<dbReference type="GO" id="GO:0005739">
    <property type="term" value="C:mitochondrion"/>
    <property type="evidence" value="ECO:0007669"/>
    <property type="project" value="TreeGrafter"/>
</dbReference>
<comment type="similarity">
    <text evidence="1">Belongs to the saccharopine dehydrogenase family.</text>
</comment>
<dbReference type="Proteomes" id="UP000494206">
    <property type="component" value="Unassembled WGS sequence"/>
</dbReference>
<evidence type="ECO:0000313" key="3">
    <source>
        <dbReference type="EMBL" id="CAB3397734.1"/>
    </source>
</evidence>
<dbReference type="PANTHER" id="PTHR12286:SF5">
    <property type="entry name" value="SACCHAROPINE DEHYDROGENASE-LIKE OXIDOREDUCTASE"/>
    <property type="match status" value="1"/>
</dbReference>
<accession>A0A8S1EDZ9</accession>
<protein>
    <recommendedName>
        <fullName evidence="2">Saccharopine dehydrogenase NADP binding domain-containing protein</fullName>
    </recommendedName>
</protein>
<dbReference type="PANTHER" id="PTHR12286">
    <property type="entry name" value="SACCHAROPINE DEHYDROGENASE-LIKE OXIDOREDUCTASE"/>
    <property type="match status" value="1"/>
</dbReference>
<proteinExistence type="inferred from homology"/>
<reference evidence="3 4" key="1">
    <citation type="submission" date="2020-04" db="EMBL/GenBank/DDBJ databases">
        <authorList>
            <person name="Laetsch R D."/>
            <person name="Stevens L."/>
            <person name="Kumar S."/>
            <person name="Blaxter L. M."/>
        </authorList>
    </citation>
    <scope>NUCLEOTIDE SEQUENCE [LARGE SCALE GENOMIC DNA]</scope>
</reference>
<dbReference type="GO" id="GO:0009247">
    <property type="term" value="P:glycolipid biosynthetic process"/>
    <property type="evidence" value="ECO:0007669"/>
    <property type="project" value="TreeGrafter"/>
</dbReference>
<name>A0A8S1EDZ9_9PELO</name>
<dbReference type="SUPFAM" id="SSF51735">
    <property type="entry name" value="NAD(P)-binding Rossmann-fold domains"/>
    <property type="match status" value="1"/>
</dbReference>
<comment type="caution">
    <text evidence="3">The sequence shown here is derived from an EMBL/GenBank/DDBJ whole genome shotgun (WGS) entry which is preliminary data.</text>
</comment>
<dbReference type="EMBL" id="CADEPM010000001">
    <property type="protein sequence ID" value="CAB3397734.1"/>
    <property type="molecule type" value="Genomic_DNA"/>
</dbReference>
<dbReference type="FunFam" id="3.40.50.720:FF:000178">
    <property type="entry name" value="Saccharopine dehydrogenase-like oxidoreductase"/>
    <property type="match status" value="1"/>
</dbReference>
<dbReference type="InterPro" id="IPR051276">
    <property type="entry name" value="Saccharopine_DH-like_oxidrdct"/>
</dbReference>
<dbReference type="GO" id="GO:0005811">
    <property type="term" value="C:lipid droplet"/>
    <property type="evidence" value="ECO:0007669"/>
    <property type="project" value="TreeGrafter"/>
</dbReference>
<evidence type="ECO:0000259" key="2">
    <source>
        <dbReference type="Pfam" id="PF03435"/>
    </source>
</evidence>
<dbReference type="AlphaFoldDB" id="A0A8S1EDZ9"/>
<keyword evidence="4" id="KW-1185">Reference proteome</keyword>
<gene>
    <name evidence="3" type="ORF">CBOVIS_LOCUS1103</name>
</gene>